<sequence length="29" mass="3028">MERACTILLVPLIAFGAILIGSYSSGTDD</sequence>
<name>A0A3B1DKY6_9ZZZZ</name>
<dbReference type="AlphaFoldDB" id="A0A3B1DKY6"/>
<gene>
    <name evidence="1" type="ORF">MNBD_PLANCTO03-1337</name>
</gene>
<dbReference type="EMBL" id="UOGK01000076">
    <property type="protein sequence ID" value="VAX36668.1"/>
    <property type="molecule type" value="Genomic_DNA"/>
</dbReference>
<evidence type="ECO:0000313" key="1">
    <source>
        <dbReference type="EMBL" id="VAX36668.1"/>
    </source>
</evidence>
<feature type="non-terminal residue" evidence="1">
    <location>
        <position position="29"/>
    </location>
</feature>
<proteinExistence type="predicted"/>
<accession>A0A3B1DKY6</accession>
<protein>
    <submittedName>
        <fullName evidence="1">Uncharacterized protein</fullName>
    </submittedName>
</protein>
<organism evidence="1">
    <name type="scientific">hydrothermal vent metagenome</name>
    <dbReference type="NCBI Taxonomy" id="652676"/>
    <lineage>
        <taxon>unclassified sequences</taxon>
        <taxon>metagenomes</taxon>
        <taxon>ecological metagenomes</taxon>
    </lineage>
</organism>
<reference evidence="1" key="1">
    <citation type="submission" date="2018-06" db="EMBL/GenBank/DDBJ databases">
        <authorList>
            <person name="Zhirakovskaya E."/>
        </authorList>
    </citation>
    <scope>NUCLEOTIDE SEQUENCE</scope>
</reference>